<dbReference type="InterPro" id="IPR003802">
    <property type="entry name" value="Sporulation_regulator_WhiA"/>
</dbReference>
<proteinExistence type="inferred from homology"/>
<dbReference type="GO" id="GO:0043937">
    <property type="term" value="P:regulation of sporulation"/>
    <property type="evidence" value="ECO:0007669"/>
    <property type="project" value="InterPro"/>
</dbReference>
<dbReference type="GO" id="GO:0004519">
    <property type="term" value="F:endonuclease activity"/>
    <property type="evidence" value="ECO:0007669"/>
    <property type="project" value="InterPro"/>
</dbReference>
<comment type="similarity">
    <text evidence="4">Belongs to the WhiA family.</text>
</comment>
<comment type="function">
    <text evidence="4">Involved in cell division and chromosome segregation.</text>
</comment>
<dbReference type="InterPro" id="IPR039518">
    <property type="entry name" value="WhiA_LAGLIDADG_dom"/>
</dbReference>
<dbReference type="AlphaFoldDB" id="A0A9Q4FJV8"/>
<comment type="caution">
    <text evidence="6">The sequence shown here is derived from an EMBL/GenBank/DDBJ whole genome shotgun (WGS) entry which is preliminary data.</text>
</comment>
<dbReference type="HAMAP" id="MF_01420">
    <property type="entry name" value="HTH_type_WhiA"/>
    <property type="match status" value="1"/>
</dbReference>
<evidence type="ECO:0000256" key="4">
    <source>
        <dbReference type="HAMAP-Rule" id="MF_01420"/>
    </source>
</evidence>
<dbReference type="NCBIfam" id="TIGR00647">
    <property type="entry name" value="DNA_bind_WhiA"/>
    <property type="match status" value="1"/>
</dbReference>
<dbReference type="GO" id="GO:0051301">
    <property type="term" value="P:cell division"/>
    <property type="evidence" value="ECO:0007669"/>
    <property type="project" value="UniProtKB-UniRule"/>
</dbReference>
<keyword evidence="1 4" id="KW-0132">Cell division</keyword>
<organism evidence="6 7">
    <name type="scientific">Anaerosalibacter bizertensis</name>
    <dbReference type="NCBI Taxonomy" id="932217"/>
    <lineage>
        <taxon>Bacteria</taxon>
        <taxon>Bacillati</taxon>
        <taxon>Bacillota</taxon>
        <taxon>Tissierellia</taxon>
        <taxon>Tissierellales</taxon>
        <taxon>Sporanaerobacteraceae</taxon>
        <taxon>Anaerosalibacter</taxon>
    </lineage>
</organism>
<name>A0A9Q4FJV8_9FIRM</name>
<reference evidence="6" key="1">
    <citation type="submission" date="2022-01" db="EMBL/GenBank/DDBJ databases">
        <title>Collection of gut derived symbiotic bacterial strains cultured from healthy donors.</title>
        <authorList>
            <person name="Lin H."/>
            <person name="Kohout C."/>
            <person name="Waligurski E."/>
            <person name="Pamer E.G."/>
        </authorList>
    </citation>
    <scope>NUCLEOTIDE SEQUENCE</scope>
    <source>
        <strain evidence="6">MSK.14.39</strain>
    </source>
</reference>
<evidence type="ECO:0000256" key="3">
    <source>
        <dbReference type="ARBA" id="ARBA00023306"/>
    </source>
</evidence>
<dbReference type="Pfam" id="PF10298">
    <property type="entry name" value="WhiA_N"/>
    <property type="match status" value="1"/>
</dbReference>
<evidence type="ECO:0000313" key="6">
    <source>
        <dbReference type="EMBL" id="MCG4563916.1"/>
    </source>
</evidence>
<protein>
    <recommendedName>
        <fullName evidence="4">Probable cell division protein WhiA</fullName>
    </recommendedName>
</protein>
<dbReference type="Pfam" id="PF02650">
    <property type="entry name" value="HTH_WhiA"/>
    <property type="match status" value="1"/>
</dbReference>
<dbReference type="PROSITE" id="PS50819">
    <property type="entry name" value="INTEIN_ENDONUCLEASE"/>
    <property type="match status" value="1"/>
</dbReference>
<dbReference type="GO" id="GO:0003677">
    <property type="term" value="F:DNA binding"/>
    <property type="evidence" value="ECO:0007669"/>
    <property type="project" value="UniProtKB-UniRule"/>
</dbReference>
<evidence type="ECO:0000256" key="1">
    <source>
        <dbReference type="ARBA" id="ARBA00022618"/>
    </source>
</evidence>
<feature type="domain" description="DOD-type homing endonuclease" evidence="5">
    <location>
        <begin position="103"/>
        <end position="177"/>
    </location>
</feature>
<keyword evidence="7" id="KW-1185">Reference proteome</keyword>
<dbReference type="RefSeq" id="WP_216385570.1">
    <property type="nucleotide sequence ID" value="NZ_JAHLOA010000018.1"/>
</dbReference>
<dbReference type="InterPro" id="IPR004042">
    <property type="entry name" value="Intein_endonuc_central"/>
</dbReference>
<dbReference type="Gene3D" id="3.10.28.10">
    <property type="entry name" value="Homing endonucleases"/>
    <property type="match status" value="1"/>
</dbReference>
<dbReference type="InterPro" id="IPR023054">
    <property type="entry name" value="Sporulation_regulator_WhiA_C"/>
</dbReference>
<dbReference type="PANTHER" id="PTHR37307">
    <property type="entry name" value="CELL DIVISION PROTEIN WHIA-RELATED"/>
    <property type="match status" value="1"/>
</dbReference>
<dbReference type="InterPro" id="IPR027434">
    <property type="entry name" value="Homing_endonucl"/>
</dbReference>
<evidence type="ECO:0000256" key="2">
    <source>
        <dbReference type="ARBA" id="ARBA00023125"/>
    </source>
</evidence>
<dbReference type="EMBL" id="JAKNID010000001">
    <property type="protein sequence ID" value="MCG4563916.1"/>
    <property type="molecule type" value="Genomic_DNA"/>
</dbReference>
<accession>A0A9Q4FJV8</accession>
<gene>
    <name evidence="4 6" type="primary">whiA</name>
    <name evidence="6" type="ORF">L0P62_00495</name>
</gene>
<dbReference type="Pfam" id="PF14527">
    <property type="entry name" value="LAGLIDADG_WhiA"/>
    <property type="match status" value="1"/>
</dbReference>
<dbReference type="Proteomes" id="UP001108123">
    <property type="component" value="Unassembled WGS sequence"/>
</dbReference>
<evidence type="ECO:0000313" key="7">
    <source>
        <dbReference type="Proteomes" id="UP001108123"/>
    </source>
</evidence>
<dbReference type="InterPro" id="IPR018478">
    <property type="entry name" value="Sporu_reg_WhiA_N_dom"/>
</dbReference>
<sequence>MSFSSFTKNELSRIPIKNKCCAKAELAAIVRMNGIIQINGKNRMSLKFATENAAIARRIFSLLKAMYNTDVDVMVRRNKQLKKNNNYLIVVRNTRSTKKILEDIGLIRTNGDDYFQVDYKIPQDIINKRCCKRSFIRGAFLGGGSISNPEKTYHLEFVTTNEEHGKELSDLINSFGLSSKIVLRKENFVIYLKEGEQIVDLLNIMGAHLALLKLEDIRVLKDVRNNINRIVNCETANLSKTIDASLRQIENIEYIDRIIGLEKLPKNLSDLAYLRLEHRDASLKELGAMLNPPVGKSGVNHRFRRIEEIVDNLKKERGS</sequence>
<evidence type="ECO:0000259" key="5">
    <source>
        <dbReference type="PROSITE" id="PS50819"/>
    </source>
</evidence>
<keyword evidence="3 4" id="KW-0131">Cell cycle</keyword>
<dbReference type="SUPFAM" id="SSF55608">
    <property type="entry name" value="Homing endonucleases"/>
    <property type="match status" value="1"/>
</dbReference>
<keyword evidence="2 4" id="KW-0238">DNA-binding</keyword>
<dbReference type="PANTHER" id="PTHR37307:SF1">
    <property type="entry name" value="CELL DIVISION PROTEIN WHIA-RELATED"/>
    <property type="match status" value="1"/>
</dbReference>